<comment type="caution">
    <text evidence="7">The sequence shown here is derived from an EMBL/GenBank/DDBJ whole genome shotgun (WGS) entry which is preliminary data.</text>
</comment>
<evidence type="ECO:0000256" key="4">
    <source>
        <dbReference type="RuleBase" id="RU003903"/>
    </source>
</evidence>
<feature type="domain" description="Pyrroline-5-carboxylate reductase catalytic N-terminal" evidence="5">
    <location>
        <begin position="9"/>
        <end position="104"/>
    </location>
</feature>
<evidence type="ECO:0000256" key="2">
    <source>
        <dbReference type="HAMAP-Rule" id="MF_01925"/>
    </source>
</evidence>
<dbReference type="InterPro" id="IPR029036">
    <property type="entry name" value="P5CR_dimer"/>
</dbReference>
<keyword evidence="2 4" id="KW-0028">Amino-acid biosynthesis</keyword>
<dbReference type="EC" id="1.5.1.2" evidence="2 3"/>
<dbReference type="PIRSF" id="PIRSF000193">
    <property type="entry name" value="Pyrrol-5-carb_rd"/>
    <property type="match status" value="1"/>
</dbReference>
<dbReference type="PANTHER" id="PTHR11645">
    <property type="entry name" value="PYRROLINE-5-CARBOXYLATE REDUCTASE"/>
    <property type="match status" value="1"/>
</dbReference>
<protein>
    <recommendedName>
        <fullName evidence="2 3">Pyrroline-5-carboxylate reductase</fullName>
        <shortName evidence="2">P5C reductase</shortName>
        <shortName evidence="2">P5CR</shortName>
        <ecNumber evidence="2 3">1.5.1.2</ecNumber>
    </recommendedName>
    <alternativeName>
        <fullName evidence="2">PCA reductase</fullName>
    </alternativeName>
</protein>
<dbReference type="PANTHER" id="PTHR11645:SF49">
    <property type="entry name" value="PYRROLINE-5-CARBOXYLATE REDUCTASE 1"/>
    <property type="match status" value="1"/>
</dbReference>
<dbReference type="PROSITE" id="PS00521">
    <property type="entry name" value="P5CR"/>
    <property type="match status" value="1"/>
</dbReference>
<dbReference type="NCBIfam" id="TIGR00112">
    <property type="entry name" value="proC"/>
    <property type="match status" value="1"/>
</dbReference>
<evidence type="ECO:0000256" key="1">
    <source>
        <dbReference type="ARBA" id="ARBA00005525"/>
    </source>
</evidence>
<keyword evidence="2 4" id="KW-0521">NADP</keyword>
<keyword evidence="2" id="KW-0963">Cytoplasm</keyword>
<evidence type="ECO:0000259" key="5">
    <source>
        <dbReference type="Pfam" id="PF03807"/>
    </source>
</evidence>
<dbReference type="GO" id="GO:0004735">
    <property type="term" value="F:pyrroline-5-carboxylate reductase activity"/>
    <property type="evidence" value="ECO:0007669"/>
    <property type="project" value="UniProtKB-EC"/>
</dbReference>
<organism evidence="7 8">
    <name type="scientific">Alicyclobacillus fastidiosus</name>
    <dbReference type="NCBI Taxonomy" id="392011"/>
    <lineage>
        <taxon>Bacteria</taxon>
        <taxon>Bacillati</taxon>
        <taxon>Bacillota</taxon>
        <taxon>Bacilli</taxon>
        <taxon>Bacillales</taxon>
        <taxon>Alicyclobacillaceae</taxon>
        <taxon>Alicyclobacillus</taxon>
    </lineage>
</organism>
<evidence type="ECO:0000313" key="8">
    <source>
        <dbReference type="Proteomes" id="UP001579974"/>
    </source>
</evidence>
<dbReference type="EMBL" id="JBDXSU010000005">
    <property type="protein sequence ID" value="MFB5190196.1"/>
    <property type="molecule type" value="Genomic_DNA"/>
</dbReference>
<dbReference type="Proteomes" id="UP001579974">
    <property type="component" value="Unassembled WGS sequence"/>
</dbReference>
<dbReference type="InterPro" id="IPR028939">
    <property type="entry name" value="P5C_Rdtase_cat_N"/>
</dbReference>
<evidence type="ECO:0000256" key="3">
    <source>
        <dbReference type="NCBIfam" id="TIGR00112"/>
    </source>
</evidence>
<dbReference type="SUPFAM" id="SSF51735">
    <property type="entry name" value="NAD(P)-binding Rossmann-fold domains"/>
    <property type="match status" value="1"/>
</dbReference>
<dbReference type="HAMAP" id="MF_01925">
    <property type="entry name" value="P5C_reductase"/>
    <property type="match status" value="1"/>
</dbReference>
<comment type="subcellular location">
    <subcellularLocation>
        <location evidence="2">Cytoplasm</location>
    </subcellularLocation>
</comment>
<dbReference type="InterPro" id="IPR053790">
    <property type="entry name" value="P5CR-like_CS"/>
</dbReference>
<evidence type="ECO:0000259" key="6">
    <source>
        <dbReference type="Pfam" id="PF14748"/>
    </source>
</evidence>
<dbReference type="Pfam" id="PF03807">
    <property type="entry name" value="F420_oxidored"/>
    <property type="match status" value="1"/>
</dbReference>
<dbReference type="Gene3D" id="1.10.3730.10">
    <property type="entry name" value="ProC C-terminal domain-like"/>
    <property type="match status" value="1"/>
</dbReference>
<dbReference type="Gene3D" id="3.40.50.720">
    <property type="entry name" value="NAD(P)-binding Rossmann-like Domain"/>
    <property type="match status" value="1"/>
</dbReference>
<comment type="similarity">
    <text evidence="1 2 4">Belongs to the pyrroline-5-carboxylate reductase family.</text>
</comment>
<dbReference type="SUPFAM" id="SSF48179">
    <property type="entry name" value="6-phosphogluconate dehydrogenase C-terminal domain-like"/>
    <property type="match status" value="1"/>
</dbReference>
<gene>
    <name evidence="2 7" type="primary">proC</name>
    <name evidence="7" type="ORF">KKP3000_003641</name>
</gene>
<comment type="catalytic activity">
    <reaction evidence="2">
        <text>L-proline + NAD(+) = (S)-1-pyrroline-5-carboxylate + NADH + 2 H(+)</text>
        <dbReference type="Rhea" id="RHEA:14105"/>
        <dbReference type="ChEBI" id="CHEBI:15378"/>
        <dbReference type="ChEBI" id="CHEBI:17388"/>
        <dbReference type="ChEBI" id="CHEBI:57540"/>
        <dbReference type="ChEBI" id="CHEBI:57945"/>
        <dbReference type="ChEBI" id="CHEBI:60039"/>
        <dbReference type="EC" id="1.5.1.2"/>
    </reaction>
</comment>
<comment type="pathway">
    <text evidence="2 4">Amino-acid biosynthesis; L-proline biosynthesis; L-proline from L-glutamate 5-semialdehyde: step 1/1.</text>
</comment>
<comment type="catalytic activity">
    <reaction evidence="2 4">
        <text>L-proline + NADP(+) = (S)-1-pyrroline-5-carboxylate + NADPH + 2 H(+)</text>
        <dbReference type="Rhea" id="RHEA:14109"/>
        <dbReference type="ChEBI" id="CHEBI:15378"/>
        <dbReference type="ChEBI" id="CHEBI:17388"/>
        <dbReference type="ChEBI" id="CHEBI:57783"/>
        <dbReference type="ChEBI" id="CHEBI:58349"/>
        <dbReference type="ChEBI" id="CHEBI:60039"/>
        <dbReference type="EC" id="1.5.1.2"/>
    </reaction>
</comment>
<name>A0ABV5ADB6_9BACL</name>
<dbReference type="RefSeq" id="WP_275473748.1">
    <property type="nucleotide sequence ID" value="NZ_CP162940.1"/>
</dbReference>
<dbReference type="Pfam" id="PF14748">
    <property type="entry name" value="P5CR_dimer"/>
    <property type="match status" value="1"/>
</dbReference>
<keyword evidence="8" id="KW-1185">Reference proteome</keyword>
<proteinExistence type="inferred from homology"/>
<keyword evidence="2 4" id="KW-0641">Proline biosynthesis</keyword>
<comment type="function">
    <text evidence="2">Catalyzes the reduction of 1-pyrroline-5-carboxylate (PCA) to L-proline.</text>
</comment>
<sequence length="278" mass="29506">MNKLTQVRVLFIGAGRMARAMISGMIRQRGAIDWEIHVANRSNSVRLAELVETFRVTAVRDWQTTASQADVIVLAMPPDEHQPVLRELAKLVRKDQLVASVAAGIGVSGLQAALPQGTQCAWMMPNTAAGIGESMTLCAIGDSVTEVHRHRLLEILHGLGLSFVCTEQQVHDLTAITGSAPAFAFQFAKALEDSATQFGVDLHDARHLVGQMMLGAAKLILTGQDPLALAAEVTTPGGATAAGLAVLEEAQFTTHLQAAVDATNRKARSLSAKSAEDA</sequence>
<dbReference type="InterPro" id="IPR036291">
    <property type="entry name" value="NAD(P)-bd_dom_sf"/>
</dbReference>
<keyword evidence="2 4" id="KW-0560">Oxidoreductase</keyword>
<dbReference type="InterPro" id="IPR000304">
    <property type="entry name" value="Pyrroline-COOH_reductase"/>
</dbReference>
<evidence type="ECO:0000313" key="7">
    <source>
        <dbReference type="EMBL" id="MFB5190196.1"/>
    </source>
</evidence>
<feature type="domain" description="Pyrroline-5-carboxylate reductase dimerisation" evidence="6">
    <location>
        <begin position="167"/>
        <end position="270"/>
    </location>
</feature>
<reference evidence="7 8" key="1">
    <citation type="journal article" date="2024" name="Int. J. Mol. Sci.">
        <title>Exploration of Alicyclobacillus spp. Genome in Search of Antibiotic Resistance.</title>
        <authorList>
            <person name="Bucka-Kolendo J."/>
            <person name="Kiousi D.E."/>
            <person name="Dekowska A."/>
            <person name="Mikolajczuk-Szczyrba A."/>
            <person name="Karadedos D.M."/>
            <person name="Michael P."/>
            <person name="Galanis A."/>
            <person name="Sokolowska B."/>
        </authorList>
    </citation>
    <scope>NUCLEOTIDE SEQUENCE [LARGE SCALE GENOMIC DNA]</scope>
    <source>
        <strain evidence="7 8">KKP 3000</strain>
    </source>
</reference>
<accession>A0ABV5ADB6</accession>
<dbReference type="InterPro" id="IPR008927">
    <property type="entry name" value="6-PGluconate_DH-like_C_sf"/>
</dbReference>